<name>A0AAV0EF32_9ASTE</name>
<evidence type="ECO:0000256" key="1">
    <source>
        <dbReference type="SAM" id="Coils"/>
    </source>
</evidence>
<comment type="caution">
    <text evidence="3">The sequence shown here is derived from an EMBL/GenBank/DDBJ whole genome shotgun (WGS) entry which is preliminary data.</text>
</comment>
<gene>
    <name evidence="2" type="ORF">CEPIT_LOCUS10387</name>
    <name evidence="3" type="ORF">CEPIT_LOCUS24608</name>
</gene>
<keyword evidence="4" id="KW-1185">Reference proteome</keyword>
<accession>A0AAV0EF32</accession>
<dbReference type="AlphaFoldDB" id="A0AAV0EF32"/>
<dbReference type="EMBL" id="CAMAPF010000926">
    <property type="protein sequence ID" value="CAH9122631.1"/>
    <property type="molecule type" value="Genomic_DNA"/>
</dbReference>
<proteinExistence type="predicted"/>
<organism evidence="3 4">
    <name type="scientific">Cuscuta epithymum</name>
    <dbReference type="NCBI Taxonomy" id="186058"/>
    <lineage>
        <taxon>Eukaryota</taxon>
        <taxon>Viridiplantae</taxon>
        <taxon>Streptophyta</taxon>
        <taxon>Embryophyta</taxon>
        <taxon>Tracheophyta</taxon>
        <taxon>Spermatophyta</taxon>
        <taxon>Magnoliopsida</taxon>
        <taxon>eudicotyledons</taxon>
        <taxon>Gunneridae</taxon>
        <taxon>Pentapetalae</taxon>
        <taxon>asterids</taxon>
        <taxon>lamiids</taxon>
        <taxon>Solanales</taxon>
        <taxon>Convolvulaceae</taxon>
        <taxon>Cuscuteae</taxon>
        <taxon>Cuscuta</taxon>
        <taxon>Cuscuta subgen. Cuscuta</taxon>
    </lineage>
</organism>
<dbReference type="EMBL" id="CAMAPF010000059">
    <property type="protein sequence ID" value="CAH9088205.1"/>
    <property type="molecule type" value="Genomic_DNA"/>
</dbReference>
<evidence type="ECO:0000313" key="3">
    <source>
        <dbReference type="EMBL" id="CAH9122631.1"/>
    </source>
</evidence>
<feature type="coiled-coil region" evidence="1">
    <location>
        <begin position="52"/>
        <end position="79"/>
    </location>
</feature>
<reference evidence="3" key="1">
    <citation type="submission" date="2022-07" db="EMBL/GenBank/DDBJ databases">
        <authorList>
            <person name="Macas J."/>
            <person name="Novak P."/>
            <person name="Neumann P."/>
        </authorList>
    </citation>
    <scope>NUCLEOTIDE SEQUENCE</scope>
</reference>
<sequence>MQTKAFAMKFVSGPLLGNATQLENGDCGYFQWYNDNHLHYDEYKMINKDTVIEKLLAEKKILEEKLQKLKNKKNKMSVVITEVEMMASKNPKGERYVLGS</sequence>
<dbReference type="Proteomes" id="UP001152523">
    <property type="component" value="Unassembled WGS sequence"/>
</dbReference>
<evidence type="ECO:0000313" key="4">
    <source>
        <dbReference type="Proteomes" id="UP001152523"/>
    </source>
</evidence>
<keyword evidence="1" id="KW-0175">Coiled coil</keyword>
<evidence type="ECO:0000313" key="2">
    <source>
        <dbReference type="EMBL" id="CAH9088205.1"/>
    </source>
</evidence>
<protein>
    <submittedName>
        <fullName evidence="3">Uncharacterized protein</fullName>
    </submittedName>
</protein>